<dbReference type="NCBIfam" id="NF006870">
    <property type="entry name" value="PRK09364.1"/>
    <property type="match status" value="1"/>
</dbReference>
<feature type="active site" evidence="6">
    <location>
        <position position="132"/>
    </location>
</feature>
<dbReference type="GO" id="GO:0006777">
    <property type="term" value="P:Mo-molybdopterin cofactor biosynthetic process"/>
    <property type="evidence" value="ECO:0007669"/>
    <property type="project" value="UniProtKB-UniRule"/>
</dbReference>
<dbReference type="HAMAP" id="MF_01224_B">
    <property type="entry name" value="MoaC_B"/>
    <property type="match status" value="1"/>
</dbReference>
<dbReference type="AlphaFoldDB" id="R4KE06"/>
<dbReference type="SUPFAM" id="SSF55040">
    <property type="entry name" value="Molybdenum cofactor biosynthesis protein C, MoaC"/>
    <property type="match status" value="1"/>
</dbReference>
<evidence type="ECO:0000313" key="8">
    <source>
        <dbReference type="EMBL" id="AGL00819.1"/>
    </source>
</evidence>
<dbReference type="InterPro" id="IPR002820">
    <property type="entry name" value="Mopterin_CF_biosynth-C_dom"/>
</dbReference>
<dbReference type="InterPro" id="IPR036522">
    <property type="entry name" value="MoaC_sf"/>
</dbReference>
<proteinExistence type="inferred from homology"/>
<comment type="similarity">
    <text evidence="6">Belongs to the MoaC family.</text>
</comment>
<evidence type="ECO:0000256" key="3">
    <source>
        <dbReference type="ARBA" id="ARBA00012575"/>
    </source>
</evidence>
<evidence type="ECO:0000256" key="4">
    <source>
        <dbReference type="ARBA" id="ARBA00023150"/>
    </source>
</evidence>
<dbReference type="EC" id="4.6.1.17" evidence="3 6"/>
<dbReference type="OrthoDB" id="9794429at2"/>
<dbReference type="HOGENOM" id="CLU_074693_1_0_9"/>
<feature type="binding site" evidence="6">
    <location>
        <begin position="117"/>
        <end position="118"/>
    </location>
    <ligand>
        <name>substrate</name>
    </ligand>
</feature>
<dbReference type="STRING" id="767817.Desgi_1312"/>
<sequence length="169" mass="18071">MSDHGYQGLNHFDAGGAARMVDISGKDDTVRVAVARGEVLMQPGTLELIDRGGVAKGDVLGVARVAGIMAAKETGRLIPMAHPITLTGVNVDFRLQRPGRVQIQARVRTTGKTGVEMEALTAVTVAGLTIYDMCKAVDREMVLGQVRLVHKTGGKSGTFEREGEQIWDT</sequence>
<organism evidence="8 9">
    <name type="scientific">Desulfoscipio gibsoniae DSM 7213</name>
    <dbReference type="NCBI Taxonomy" id="767817"/>
    <lineage>
        <taxon>Bacteria</taxon>
        <taxon>Bacillati</taxon>
        <taxon>Bacillota</taxon>
        <taxon>Clostridia</taxon>
        <taxon>Eubacteriales</taxon>
        <taxon>Desulfallaceae</taxon>
        <taxon>Desulfoscipio</taxon>
    </lineage>
</organism>
<dbReference type="EMBL" id="CP003273">
    <property type="protein sequence ID" value="AGL00819.1"/>
    <property type="molecule type" value="Genomic_DNA"/>
</dbReference>
<dbReference type="eggNOG" id="COG0315">
    <property type="taxonomic scope" value="Bacteria"/>
</dbReference>
<dbReference type="InterPro" id="IPR047594">
    <property type="entry name" value="MoaC_bact/euk"/>
</dbReference>
<keyword evidence="4 6" id="KW-0501">Molybdenum cofactor biosynthesis</keyword>
<dbReference type="GO" id="GO:0061799">
    <property type="term" value="F:cyclic pyranopterin monophosphate synthase activity"/>
    <property type="evidence" value="ECO:0007669"/>
    <property type="project" value="UniProtKB-UniRule"/>
</dbReference>
<dbReference type="PANTHER" id="PTHR22960:SF29">
    <property type="entry name" value="CYCLIC PYRANOPTERIN MONOPHOSPHATE SYNTHASE"/>
    <property type="match status" value="1"/>
</dbReference>
<dbReference type="Gene3D" id="3.30.70.640">
    <property type="entry name" value="Molybdopterin cofactor biosynthesis C (MoaC) domain"/>
    <property type="match status" value="1"/>
</dbReference>
<feature type="binding site" evidence="6">
    <location>
        <begin position="80"/>
        <end position="82"/>
    </location>
    <ligand>
        <name>substrate</name>
    </ligand>
</feature>
<name>R4KE06_9FIRM</name>
<dbReference type="UniPathway" id="UPA00344"/>
<keyword evidence="9" id="KW-1185">Reference proteome</keyword>
<dbReference type="InterPro" id="IPR023045">
    <property type="entry name" value="MoaC"/>
</dbReference>
<evidence type="ECO:0000259" key="7">
    <source>
        <dbReference type="Pfam" id="PF01967"/>
    </source>
</evidence>
<evidence type="ECO:0000313" key="9">
    <source>
        <dbReference type="Proteomes" id="UP000013520"/>
    </source>
</evidence>
<feature type="domain" description="Molybdopterin cofactor biosynthesis C (MoaC)" evidence="7">
    <location>
        <begin position="20"/>
        <end position="154"/>
    </location>
</feature>
<evidence type="ECO:0000256" key="6">
    <source>
        <dbReference type="HAMAP-Rule" id="MF_01224"/>
    </source>
</evidence>
<dbReference type="PANTHER" id="PTHR22960">
    <property type="entry name" value="MOLYBDOPTERIN COFACTOR SYNTHESIS PROTEIN A"/>
    <property type="match status" value="1"/>
</dbReference>
<comment type="function">
    <text evidence="6">Catalyzes the conversion of (8S)-3',8-cyclo-7,8-dihydroguanosine 5'-triphosphate to cyclic pyranopterin monophosphate (cPMP).</text>
</comment>
<protein>
    <recommendedName>
        <fullName evidence="3 6">Cyclic pyranopterin monophosphate synthase</fullName>
        <ecNumber evidence="3 6">4.6.1.17</ecNumber>
    </recommendedName>
    <alternativeName>
        <fullName evidence="6">Molybdenum cofactor biosynthesis protein C</fullName>
    </alternativeName>
</protein>
<dbReference type="NCBIfam" id="TIGR00581">
    <property type="entry name" value="moaC"/>
    <property type="match status" value="1"/>
</dbReference>
<accession>R4KE06</accession>
<reference evidence="8 9" key="1">
    <citation type="submission" date="2012-01" db="EMBL/GenBank/DDBJ databases">
        <title>Complete sequence of Desulfotomaculum gibsoniae DSM 7213.</title>
        <authorList>
            <consortium name="US DOE Joint Genome Institute"/>
            <person name="Lucas S."/>
            <person name="Han J."/>
            <person name="Lapidus A."/>
            <person name="Cheng J.-F."/>
            <person name="Goodwin L."/>
            <person name="Pitluck S."/>
            <person name="Peters L."/>
            <person name="Ovchinnikova G."/>
            <person name="Teshima H."/>
            <person name="Detter J.C."/>
            <person name="Han C."/>
            <person name="Tapia R."/>
            <person name="Land M."/>
            <person name="Hauser L."/>
            <person name="Kyrpides N."/>
            <person name="Ivanova N."/>
            <person name="Pagani I."/>
            <person name="Parshina S."/>
            <person name="Plugge C."/>
            <person name="Muyzer G."/>
            <person name="Kuever J."/>
            <person name="Ivanova A."/>
            <person name="Nazina T."/>
            <person name="Klenk H.-P."/>
            <person name="Brambilla E."/>
            <person name="Spring S."/>
            <person name="Stams A.F."/>
            <person name="Woyke T."/>
        </authorList>
    </citation>
    <scope>NUCLEOTIDE SEQUENCE [LARGE SCALE GENOMIC DNA]</scope>
    <source>
        <strain evidence="8 9">DSM 7213</strain>
    </source>
</reference>
<evidence type="ECO:0000256" key="2">
    <source>
        <dbReference type="ARBA" id="ARBA00005046"/>
    </source>
</evidence>
<dbReference type="RefSeq" id="WP_006522606.1">
    <property type="nucleotide sequence ID" value="NC_021184.1"/>
</dbReference>
<comment type="subunit">
    <text evidence="6">Homohexamer; trimer of dimers.</text>
</comment>
<dbReference type="InterPro" id="IPR050105">
    <property type="entry name" value="MoCo_biosynth_MoaA/MoaC"/>
</dbReference>
<keyword evidence="5 6" id="KW-0456">Lyase</keyword>
<comment type="pathway">
    <text evidence="2 6">Cofactor biosynthesis; molybdopterin biosynthesis.</text>
</comment>
<comment type="catalytic activity">
    <reaction evidence="1 6">
        <text>(8S)-3',8-cyclo-7,8-dihydroguanosine 5'-triphosphate = cyclic pyranopterin phosphate + diphosphate</text>
        <dbReference type="Rhea" id="RHEA:49580"/>
        <dbReference type="ChEBI" id="CHEBI:33019"/>
        <dbReference type="ChEBI" id="CHEBI:59648"/>
        <dbReference type="ChEBI" id="CHEBI:131766"/>
        <dbReference type="EC" id="4.6.1.17"/>
    </reaction>
</comment>
<dbReference type="Proteomes" id="UP000013520">
    <property type="component" value="Chromosome"/>
</dbReference>
<dbReference type="KEGG" id="dgi:Desgi_1312"/>
<dbReference type="CDD" id="cd01420">
    <property type="entry name" value="MoaC_PE"/>
    <property type="match status" value="1"/>
</dbReference>
<gene>
    <name evidence="6" type="primary">moaC</name>
    <name evidence="8" type="ORF">Desgi_1312</name>
</gene>
<evidence type="ECO:0000256" key="1">
    <source>
        <dbReference type="ARBA" id="ARBA00001637"/>
    </source>
</evidence>
<evidence type="ECO:0000256" key="5">
    <source>
        <dbReference type="ARBA" id="ARBA00023239"/>
    </source>
</evidence>
<dbReference type="Pfam" id="PF01967">
    <property type="entry name" value="MoaC"/>
    <property type="match status" value="1"/>
</dbReference>